<dbReference type="InterPro" id="IPR000537">
    <property type="entry name" value="UbiA_prenyltransferase"/>
</dbReference>
<dbReference type="InterPro" id="IPR044878">
    <property type="entry name" value="UbiA_sf"/>
</dbReference>
<evidence type="ECO:0000256" key="1">
    <source>
        <dbReference type="ARBA" id="ARBA00001946"/>
    </source>
</evidence>
<evidence type="ECO:0000256" key="5">
    <source>
        <dbReference type="ARBA" id="ARBA00022688"/>
    </source>
</evidence>
<dbReference type="PANTHER" id="PTHR11048">
    <property type="entry name" value="PRENYLTRANSFERASES"/>
    <property type="match status" value="1"/>
</dbReference>
<evidence type="ECO:0000256" key="15">
    <source>
        <dbReference type="HAMAP-Rule" id="MF_03189"/>
    </source>
</evidence>
<sequence length="374" mass="41790">MFTLQSLKRINGFIALKHATKSEVIKSVSKHKFKQIYQFKCTATSADFKSEQIPKEKLANKLVNSAPKHIQPYLKLMRWDRPVGSWLLFWPSGWGIASATLAEGVPDLYLLTLFGTGAFVMRGAGCTINDMWDRDIDAKVTRTKDRPLVNGDISMKKAWIFLAGQLSVGLTILLQLNWYSVILGASSMALVITYPLMKRITYWPQLMLGFTFNWGALLGYSAVKGHIDPSICLPLYFAGVCWTIIYDTIYAHQDRLDDLSIGIKSTAIKFNEDTKLWLSGFSVAMISSLAFSGVMNSQTWPYYAALGLVSSHLAHQISTLDINNTSDCGKKFISNTWVGCILFCGIVSGIYLRNKKLAKNNVTIEKHSNMPLVS</sequence>
<protein>
    <recommendedName>
        <fullName evidence="15">4-hydroxybenzoate polyprenyltransferase, mitochondrial</fullName>
        <shortName evidence="15">4-HB polyprenyltransferase</shortName>
        <ecNumber evidence="15">2.5.1.39</ecNumber>
    </recommendedName>
    <alternativeName>
        <fullName evidence="15">Para-hydroxybenzoate--polyprenyltransferase</fullName>
        <shortName evidence="15">PHB:PPT</shortName>
        <shortName evidence="15">PHB:polyprenyltransferase</shortName>
    </alternativeName>
</protein>
<comment type="catalytic activity">
    <reaction evidence="13">
        <text>all-trans-nonaprenyl diphosphate + 4-hydroxybenzoate = 4-hydroxy-3-(all-trans-nonaprenyl)benzoate + diphosphate</text>
        <dbReference type="Rhea" id="RHEA:17709"/>
        <dbReference type="ChEBI" id="CHEBI:17879"/>
        <dbReference type="ChEBI" id="CHEBI:33019"/>
        <dbReference type="ChEBI" id="CHEBI:58391"/>
        <dbReference type="ChEBI" id="CHEBI:84502"/>
        <dbReference type="EC" id="2.5.1.39"/>
    </reaction>
    <physiologicalReaction direction="left-to-right" evidence="13">
        <dbReference type="Rhea" id="RHEA:17710"/>
    </physiologicalReaction>
</comment>
<dbReference type="OrthoDB" id="18170at2759"/>
<dbReference type="FunFam" id="1.20.120.1780:FF:000001">
    <property type="entry name" value="4-hydroxybenzoate octaprenyltransferase"/>
    <property type="match status" value="1"/>
</dbReference>
<dbReference type="GO" id="GO:0008412">
    <property type="term" value="F:4-hydroxybenzoate polyprenyltransferase activity"/>
    <property type="evidence" value="ECO:0007669"/>
    <property type="project" value="UniProtKB-EC"/>
</dbReference>
<evidence type="ECO:0000256" key="13">
    <source>
        <dbReference type="ARBA" id="ARBA00050454"/>
    </source>
</evidence>
<evidence type="ECO:0000256" key="6">
    <source>
        <dbReference type="ARBA" id="ARBA00022692"/>
    </source>
</evidence>
<keyword evidence="5 15" id="KW-0831">Ubiquinone biosynthesis</keyword>
<gene>
    <name evidence="15" type="primary">coq2</name>
    <name evidence="16" type="ORF">CEUTPL_LOCUS5470</name>
</gene>
<keyword evidence="17" id="KW-1185">Reference proteome</keyword>
<dbReference type="InterPro" id="IPR030470">
    <property type="entry name" value="UbiA_prenylTrfase_CS"/>
</dbReference>
<keyword evidence="4 15" id="KW-0808">Transferase</keyword>
<dbReference type="GO" id="GO:0005743">
    <property type="term" value="C:mitochondrial inner membrane"/>
    <property type="evidence" value="ECO:0007669"/>
    <property type="project" value="UniProtKB-SubCell"/>
</dbReference>
<comment type="catalytic activity">
    <reaction evidence="14">
        <text>an all-trans-polyprenyl diphosphate + 4-hydroxybenzoate = a 4-hydroxy-3-(all-trans-polyprenyl)benzoate + diphosphate</text>
        <dbReference type="Rhea" id="RHEA:44504"/>
        <dbReference type="Rhea" id="RHEA-COMP:9514"/>
        <dbReference type="Rhea" id="RHEA-COMP:9564"/>
        <dbReference type="ChEBI" id="CHEBI:17879"/>
        <dbReference type="ChEBI" id="CHEBI:33019"/>
        <dbReference type="ChEBI" id="CHEBI:58914"/>
        <dbReference type="ChEBI" id="CHEBI:78396"/>
        <dbReference type="EC" id="2.5.1.39"/>
    </reaction>
    <physiologicalReaction direction="left-to-right" evidence="14">
        <dbReference type="Rhea" id="RHEA:44505"/>
    </physiologicalReaction>
</comment>
<comment type="subcellular location">
    <subcellularLocation>
        <location evidence="2">Membrane</location>
        <topology evidence="2">Multi-pass membrane protein</topology>
    </subcellularLocation>
    <subcellularLocation>
        <location evidence="15">Mitochondrion inner membrane</location>
        <topology evidence="15">Multi-pass membrane protein</topology>
        <orientation evidence="15">Matrix side</orientation>
    </subcellularLocation>
</comment>
<evidence type="ECO:0000256" key="7">
    <source>
        <dbReference type="ARBA" id="ARBA00022792"/>
    </source>
</evidence>
<keyword evidence="6 15" id="KW-0812">Transmembrane</keyword>
<feature type="transmembrane region" description="Helical" evidence="15">
    <location>
        <begin position="83"/>
        <end position="102"/>
    </location>
</feature>
<comment type="pathway">
    <text evidence="15">Cofactor biosynthesis; ubiquinone biosynthesis.</text>
</comment>
<evidence type="ECO:0000256" key="2">
    <source>
        <dbReference type="ARBA" id="ARBA00004141"/>
    </source>
</evidence>
<comment type="cofactor">
    <cofactor evidence="1 15">
        <name>Mg(2+)</name>
        <dbReference type="ChEBI" id="CHEBI:18420"/>
    </cofactor>
</comment>
<feature type="transmembrane region" description="Helical" evidence="15">
    <location>
        <begin position="276"/>
        <end position="294"/>
    </location>
</feature>
<evidence type="ECO:0000256" key="4">
    <source>
        <dbReference type="ARBA" id="ARBA00022679"/>
    </source>
</evidence>
<keyword evidence="8" id="KW-0809">Transit peptide</keyword>
<comment type="similarity">
    <text evidence="3 15">Belongs to the UbiA prenyltransferase family.</text>
</comment>
<dbReference type="Proteomes" id="UP001152799">
    <property type="component" value="Chromosome 2"/>
</dbReference>
<keyword evidence="7 15" id="KW-0999">Mitochondrion inner membrane</keyword>
<keyword evidence="11 15" id="KW-0414">Isoprene biosynthesis</keyword>
<evidence type="ECO:0000313" key="16">
    <source>
        <dbReference type="EMBL" id="CAG9764845.1"/>
    </source>
</evidence>
<dbReference type="EC" id="2.5.1.39" evidence="15"/>
<keyword evidence="10 15" id="KW-0472">Membrane</keyword>
<evidence type="ECO:0000256" key="10">
    <source>
        <dbReference type="ARBA" id="ARBA00023136"/>
    </source>
</evidence>
<comment type="catalytic activity">
    <reaction evidence="12">
        <text>all-trans-decaprenyl diphosphate + 4-hydroxybenzoate = 4-hydroxy-3-(all-trans-decaprenyl)benzoate + diphosphate</text>
        <dbReference type="Rhea" id="RHEA:44564"/>
        <dbReference type="ChEBI" id="CHEBI:17879"/>
        <dbReference type="ChEBI" id="CHEBI:33019"/>
        <dbReference type="ChEBI" id="CHEBI:60721"/>
        <dbReference type="ChEBI" id="CHEBI:84503"/>
        <dbReference type="EC" id="2.5.1.39"/>
    </reaction>
    <physiologicalReaction direction="left-to-right" evidence="12">
        <dbReference type="Rhea" id="RHEA:44565"/>
    </physiologicalReaction>
</comment>
<dbReference type="AlphaFoldDB" id="A0A9N9MKJ2"/>
<dbReference type="GO" id="GO:0006744">
    <property type="term" value="P:ubiquinone biosynthetic process"/>
    <property type="evidence" value="ECO:0007669"/>
    <property type="project" value="UniProtKB-UniRule"/>
</dbReference>
<dbReference type="EMBL" id="OU892278">
    <property type="protein sequence ID" value="CAG9764845.1"/>
    <property type="molecule type" value="Genomic_DNA"/>
</dbReference>
<dbReference type="Gene3D" id="1.10.357.140">
    <property type="entry name" value="UbiA prenyltransferase"/>
    <property type="match status" value="1"/>
</dbReference>
<dbReference type="InterPro" id="IPR039653">
    <property type="entry name" value="Prenyltransferase"/>
</dbReference>
<evidence type="ECO:0000313" key="17">
    <source>
        <dbReference type="Proteomes" id="UP001152799"/>
    </source>
</evidence>
<dbReference type="PROSITE" id="PS00943">
    <property type="entry name" value="UBIA"/>
    <property type="match status" value="1"/>
</dbReference>
<dbReference type="InterPro" id="IPR006370">
    <property type="entry name" value="HB_polyprenyltransferase-like"/>
</dbReference>
<dbReference type="GO" id="GO:0008299">
    <property type="term" value="P:isoprenoid biosynthetic process"/>
    <property type="evidence" value="ECO:0007669"/>
    <property type="project" value="UniProtKB-UniRule"/>
</dbReference>
<keyword evidence="9 15" id="KW-1133">Transmembrane helix</keyword>
<evidence type="ECO:0000256" key="11">
    <source>
        <dbReference type="ARBA" id="ARBA00023229"/>
    </source>
</evidence>
<comment type="function">
    <text evidence="15">Catalyzes the prenylation of para-hydroxybenzoate (PHB) with an all-trans polyprenyl group. Mediates the second step in the final reaction sequence of coenzyme Q (CoQ) biosynthesis, which is the condensation of the polyisoprenoid side chain with PHB, generating the first membrane-bound Q intermediate.</text>
</comment>
<evidence type="ECO:0000256" key="12">
    <source>
        <dbReference type="ARBA" id="ARBA00049890"/>
    </source>
</evidence>
<feature type="transmembrane region" description="Helical" evidence="15">
    <location>
        <begin position="153"/>
        <end position="172"/>
    </location>
</feature>
<dbReference type="Pfam" id="PF01040">
    <property type="entry name" value="UbiA"/>
    <property type="match status" value="1"/>
</dbReference>
<dbReference type="CDD" id="cd13959">
    <property type="entry name" value="PT_UbiA_COQ2"/>
    <property type="match status" value="1"/>
</dbReference>
<evidence type="ECO:0000256" key="14">
    <source>
        <dbReference type="ARBA" id="ARBA00051182"/>
    </source>
</evidence>
<keyword evidence="15" id="KW-0496">Mitochondrion</keyword>
<evidence type="ECO:0000256" key="8">
    <source>
        <dbReference type="ARBA" id="ARBA00022946"/>
    </source>
</evidence>
<accession>A0A9N9MKJ2</accession>
<evidence type="ECO:0000256" key="9">
    <source>
        <dbReference type="ARBA" id="ARBA00022989"/>
    </source>
</evidence>
<dbReference type="Gene3D" id="1.20.120.1780">
    <property type="entry name" value="UbiA prenyltransferase"/>
    <property type="match status" value="1"/>
</dbReference>
<dbReference type="NCBIfam" id="TIGR01474">
    <property type="entry name" value="ubiA_proteo"/>
    <property type="match status" value="1"/>
</dbReference>
<dbReference type="HAMAP" id="MF_01635">
    <property type="entry name" value="UbiA"/>
    <property type="match status" value="1"/>
</dbReference>
<dbReference type="FunFam" id="1.10.357.140:FF:000003">
    <property type="entry name" value="4-hydroxybenzoate polyprenyltransferase, mitochondrial"/>
    <property type="match status" value="1"/>
</dbReference>
<feature type="transmembrane region" description="Helical" evidence="15">
    <location>
        <begin position="332"/>
        <end position="352"/>
    </location>
</feature>
<organism evidence="16 17">
    <name type="scientific">Ceutorhynchus assimilis</name>
    <name type="common">cabbage seed weevil</name>
    <dbReference type="NCBI Taxonomy" id="467358"/>
    <lineage>
        <taxon>Eukaryota</taxon>
        <taxon>Metazoa</taxon>
        <taxon>Ecdysozoa</taxon>
        <taxon>Arthropoda</taxon>
        <taxon>Hexapoda</taxon>
        <taxon>Insecta</taxon>
        <taxon>Pterygota</taxon>
        <taxon>Neoptera</taxon>
        <taxon>Endopterygota</taxon>
        <taxon>Coleoptera</taxon>
        <taxon>Polyphaga</taxon>
        <taxon>Cucujiformia</taxon>
        <taxon>Curculionidae</taxon>
        <taxon>Ceutorhynchinae</taxon>
        <taxon>Ceutorhynchus</taxon>
    </lineage>
</organism>
<dbReference type="PANTHER" id="PTHR11048:SF28">
    <property type="entry name" value="4-HYDROXYBENZOATE POLYPRENYLTRANSFERASE, MITOCHONDRIAL"/>
    <property type="match status" value="1"/>
</dbReference>
<proteinExistence type="inferred from homology"/>
<reference evidence="16" key="1">
    <citation type="submission" date="2022-01" db="EMBL/GenBank/DDBJ databases">
        <authorList>
            <person name="King R."/>
        </authorList>
    </citation>
    <scope>NUCLEOTIDE SEQUENCE</scope>
</reference>
<name>A0A9N9MKJ2_9CUCU</name>
<evidence type="ECO:0000256" key="3">
    <source>
        <dbReference type="ARBA" id="ARBA00005985"/>
    </source>
</evidence>